<dbReference type="WBParaSite" id="JU765_v2.g11660.t2">
    <property type="protein sequence ID" value="JU765_v2.g11660.t2"/>
    <property type="gene ID" value="JU765_v2.g11660"/>
</dbReference>
<proteinExistence type="predicted"/>
<accession>A0AC34Q0J1</accession>
<reference evidence="2" key="1">
    <citation type="submission" date="2022-11" db="UniProtKB">
        <authorList>
            <consortium name="WormBaseParasite"/>
        </authorList>
    </citation>
    <scope>IDENTIFICATION</scope>
</reference>
<organism evidence="1 2">
    <name type="scientific">Panagrolaimus sp. JU765</name>
    <dbReference type="NCBI Taxonomy" id="591449"/>
    <lineage>
        <taxon>Eukaryota</taxon>
        <taxon>Metazoa</taxon>
        <taxon>Ecdysozoa</taxon>
        <taxon>Nematoda</taxon>
        <taxon>Chromadorea</taxon>
        <taxon>Rhabditida</taxon>
        <taxon>Tylenchina</taxon>
        <taxon>Panagrolaimomorpha</taxon>
        <taxon>Panagrolaimoidea</taxon>
        <taxon>Panagrolaimidae</taxon>
        <taxon>Panagrolaimus</taxon>
    </lineage>
</organism>
<dbReference type="Proteomes" id="UP000887576">
    <property type="component" value="Unplaced"/>
</dbReference>
<sequence>MLESPEFVEEYSGIPIQIYKSAFFEPEKIQTTRKLNFINSLKHFFVSVFLPQGYPHTVAEDYAEYQIWDTIQAFASSLNGALSTAAILKGAGVAEDYAEYQIWDTVQAFASSLNGALSTAAILKGAGVGSNSISSFINMDVKRWDRNDWSNHFCMEKRDTIGFK</sequence>
<evidence type="ECO:0000313" key="2">
    <source>
        <dbReference type="WBParaSite" id="JU765_v2.g11660.t2"/>
    </source>
</evidence>
<name>A0AC34Q0J1_9BILA</name>
<protein>
    <submittedName>
        <fullName evidence="2">Uncharacterized protein</fullName>
    </submittedName>
</protein>
<evidence type="ECO:0000313" key="1">
    <source>
        <dbReference type="Proteomes" id="UP000887576"/>
    </source>
</evidence>